<sequence>MKKISLYLLLTALAVQAENWPQLRGPGGRGISSDKGFPVKWTAKDYAWKVKLPGIGHSSPVVWGNTVLVTSSARAGERRVLQAFDAGTGKEQWTAKLGGNTHPKHALNSYASATPATDGKLVYVAWGDNDEYFLVAHDIKNGKEKWRTQLEPSLSKHGHGTGTSPVIFEDLVILLNEHDTGPGHIVALDKATGKERWKIARKIEIMTYSTPIIIEHGGKPVLINACLDDGMMGMDPRTGKVLWTTPGNFDLRTVAMPVHWKGIVYGSCGGGGKGKLMLAVKVGGKGNVSQTHIAWKRQRSLPYVPTPIVYGDHIYLWLDNGIVICADPKTGEEVWNERVGRGDFSTSPVCIDGKIYCSSRTGEFTVIKA</sequence>
<dbReference type="SMART" id="SM00564">
    <property type="entry name" value="PQQ"/>
    <property type="match status" value="5"/>
</dbReference>
<gene>
    <name evidence="2" type="ORF">METZ01_LOCUS196384</name>
</gene>
<dbReference type="Gene3D" id="2.130.10.10">
    <property type="entry name" value="YVTN repeat-like/Quinoprotein amine dehydrogenase"/>
    <property type="match status" value="1"/>
</dbReference>
<dbReference type="EMBL" id="UINC01041782">
    <property type="protein sequence ID" value="SVB43530.1"/>
    <property type="molecule type" value="Genomic_DNA"/>
</dbReference>
<feature type="domain" description="Pyrrolo-quinoline quinone repeat" evidence="1">
    <location>
        <begin position="80"/>
        <end position="336"/>
    </location>
</feature>
<dbReference type="InterPro" id="IPR011047">
    <property type="entry name" value="Quinoprotein_ADH-like_sf"/>
</dbReference>
<dbReference type="PANTHER" id="PTHR34512:SF30">
    <property type="entry name" value="OUTER MEMBRANE PROTEIN ASSEMBLY FACTOR BAMB"/>
    <property type="match status" value="1"/>
</dbReference>
<accession>A0A382DYJ0</accession>
<protein>
    <recommendedName>
        <fullName evidence="1">Pyrrolo-quinoline quinone repeat domain-containing protein</fullName>
    </recommendedName>
</protein>
<reference evidence="2" key="1">
    <citation type="submission" date="2018-05" db="EMBL/GenBank/DDBJ databases">
        <authorList>
            <person name="Lanie J.A."/>
            <person name="Ng W.-L."/>
            <person name="Kazmierczak K.M."/>
            <person name="Andrzejewski T.M."/>
            <person name="Davidsen T.M."/>
            <person name="Wayne K.J."/>
            <person name="Tettelin H."/>
            <person name="Glass J.I."/>
            <person name="Rusch D."/>
            <person name="Podicherti R."/>
            <person name="Tsui H.-C.T."/>
            <person name="Winkler M.E."/>
        </authorList>
    </citation>
    <scope>NUCLEOTIDE SEQUENCE</scope>
</reference>
<dbReference type="InterPro" id="IPR018391">
    <property type="entry name" value="PQQ_b-propeller_rpt"/>
</dbReference>
<dbReference type="Gene3D" id="2.40.10.480">
    <property type="match status" value="1"/>
</dbReference>
<dbReference type="Pfam" id="PF13360">
    <property type="entry name" value="PQQ_2"/>
    <property type="match status" value="1"/>
</dbReference>
<proteinExistence type="predicted"/>
<dbReference type="AlphaFoldDB" id="A0A382DYJ0"/>
<organism evidence="2">
    <name type="scientific">marine metagenome</name>
    <dbReference type="NCBI Taxonomy" id="408172"/>
    <lineage>
        <taxon>unclassified sequences</taxon>
        <taxon>metagenomes</taxon>
        <taxon>ecological metagenomes</taxon>
    </lineage>
</organism>
<dbReference type="PANTHER" id="PTHR34512">
    <property type="entry name" value="CELL SURFACE PROTEIN"/>
    <property type="match status" value="1"/>
</dbReference>
<dbReference type="SUPFAM" id="SSF50998">
    <property type="entry name" value="Quinoprotein alcohol dehydrogenase-like"/>
    <property type="match status" value="1"/>
</dbReference>
<evidence type="ECO:0000259" key="1">
    <source>
        <dbReference type="Pfam" id="PF13360"/>
    </source>
</evidence>
<dbReference type="InterPro" id="IPR015943">
    <property type="entry name" value="WD40/YVTN_repeat-like_dom_sf"/>
</dbReference>
<evidence type="ECO:0000313" key="2">
    <source>
        <dbReference type="EMBL" id="SVB43530.1"/>
    </source>
</evidence>
<dbReference type="InterPro" id="IPR002372">
    <property type="entry name" value="PQQ_rpt_dom"/>
</dbReference>
<feature type="non-terminal residue" evidence="2">
    <location>
        <position position="369"/>
    </location>
</feature>
<name>A0A382DYJ0_9ZZZZ</name>